<sequence length="246" mass="27159">MSEKQHSNIETVSIYRVWDKPVRIFHWVNLVLITALMFVGLIMLFKSELGISGLAAKIKLKEVHIVIGYLFVINLLVRLLWGVIGSGFAKFSHMWPSFKAASDYRQALKAGKNPQYLGHNPLGKLAVSAIFALLIVLGATGLLRAGTDVFYPPFGAAVTEYIAADGVDPASLKPYDDTGVNQQKVAQMKPYKSVMGKVHRYGAYLLMLVVLIHIIGVIIAELKHQPGIISAMFSGKKRLKDKPVDE</sequence>
<dbReference type="Proteomes" id="UP000001317">
    <property type="component" value="Chromosome"/>
</dbReference>
<evidence type="ECO:0000256" key="6">
    <source>
        <dbReference type="ARBA" id="ARBA00022692"/>
    </source>
</evidence>
<organism evidence="14 15">
    <name type="scientific">Shewanella halifaxensis (strain HAW-EB4)</name>
    <dbReference type="NCBI Taxonomy" id="458817"/>
    <lineage>
        <taxon>Bacteria</taxon>
        <taxon>Pseudomonadati</taxon>
        <taxon>Pseudomonadota</taxon>
        <taxon>Gammaproteobacteria</taxon>
        <taxon>Alteromonadales</taxon>
        <taxon>Shewanellaceae</taxon>
        <taxon>Shewanella</taxon>
    </lineage>
</organism>
<keyword evidence="9 12" id="KW-1133">Transmembrane helix</keyword>
<dbReference type="EMBL" id="CP000931">
    <property type="protein sequence ID" value="ABZ77364.1"/>
    <property type="molecule type" value="Genomic_DNA"/>
</dbReference>
<keyword evidence="6 12" id="KW-0812">Transmembrane</keyword>
<dbReference type="GO" id="GO:0005886">
    <property type="term" value="C:plasma membrane"/>
    <property type="evidence" value="ECO:0007669"/>
    <property type="project" value="UniProtKB-SubCell"/>
</dbReference>
<reference evidence="14" key="1">
    <citation type="submission" date="2008-01" db="EMBL/GenBank/DDBJ databases">
        <title>Complete sequence of Shewanella halifaxensis HAW-EB4.</title>
        <authorList>
            <consortium name="US DOE Joint Genome Institute"/>
            <person name="Copeland A."/>
            <person name="Lucas S."/>
            <person name="Lapidus A."/>
            <person name="Glavina del Rio T."/>
            <person name="Dalin E."/>
            <person name="Tice H."/>
            <person name="Bruce D."/>
            <person name="Goodwin L."/>
            <person name="Pitluck S."/>
            <person name="Sims D."/>
            <person name="Brettin T."/>
            <person name="Detter J.C."/>
            <person name="Han C."/>
            <person name="Kuske C.R."/>
            <person name="Schmutz J."/>
            <person name="Larimer F."/>
            <person name="Land M."/>
            <person name="Hauser L."/>
            <person name="Kyrpides N."/>
            <person name="Kim E."/>
            <person name="Zhao J.-S."/>
            <person name="Richardson P."/>
        </authorList>
    </citation>
    <scope>NUCLEOTIDE SEQUENCE [LARGE SCALE GENOMIC DNA]</scope>
    <source>
        <strain evidence="14">HAW-EB4</strain>
    </source>
</reference>
<dbReference type="STRING" id="458817.Shal_2812"/>
<name>B0TMK4_SHEHH</name>
<evidence type="ECO:0000256" key="3">
    <source>
        <dbReference type="ARBA" id="ARBA00022448"/>
    </source>
</evidence>
<keyword evidence="10" id="KW-0408">Iron</keyword>
<dbReference type="GO" id="GO:0009055">
    <property type="term" value="F:electron transfer activity"/>
    <property type="evidence" value="ECO:0007669"/>
    <property type="project" value="InterPro"/>
</dbReference>
<dbReference type="GO" id="GO:0020037">
    <property type="term" value="F:heme binding"/>
    <property type="evidence" value="ECO:0007669"/>
    <property type="project" value="TreeGrafter"/>
</dbReference>
<evidence type="ECO:0000313" key="14">
    <source>
        <dbReference type="EMBL" id="ABZ77364.1"/>
    </source>
</evidence>
<dbReference type="GO" id="GO:0005506">
    <property type="term" value="F:iron ion binding"/>
    <property type="evidence" value="ECO:0007669"/>
    <property type="project" value="InterPro"/>
</dbReference>
<keyword evidence="15" id="KW-1185">Reference proteome</keyword>
<evidence type="ECO:0000256" key="10">
    <source>
        <dbReference type="ARBA" id="ARBA00023004"/>
    </source>
</evidence>
<dbReference type="SUPFAM" id="SSF81342">
    <property type="entry name" value="Transmembrane di-heme cytochromes"/>
    <property type="match status" value="1"/>
</dbReference>
<accession>B0TMK4</accession>
<feature type="domain" description="Cytochrome b561 bacterial/Ni-hydrogenase" evidence="13">
    <location>
        <begin position="17"/>
        <end position="235"/>
    </location>
</feature>
<dbReference type="Pfam" id="PF01292">
    <property type="entry name" value="Ni_hydr_CYTB"/>
    <property type="match status" value="1"/>
</dbReference>
<dbReference type="RefSeq" id="WP_012277892.1">
    <property type="nucleotide sequence ID" value="NC_010334.1"/>
</dbReference>
<dbReference type="HOGENOM" id="CLU_078451_2_1_6"/>
<dbReference type="InterPro" id="IPR016174">
    <property type="entry name" value="Di-haem_cyt_TM"/>
</dbReference>
<dbReference type="KEGG" id="shl:Shal_2812"/>
<feature type="transmembrane region" description="Helical" evidence="12">
    <location>
        <begin position="24"/>
        <end position="45"/>
    </location>
</feature>
<gene>
    <name evidence="14" type="ordered locus">Shal_2812</name>
</gene>
<dbReference type="InterPro" id="IPR000516">
    <property type="entry name" value="Ni-dep_Hydgase_cyt-B"/>
</dbReference>
<keyword evidence="5" id="KW-0349">Heme</keyword>
<dbReference type="InterPro" id="IPR051542">
    <property type="entry name" value="Hydrogenase_cytochrome"/>
</dbReference>
<evidence type="ECO:0000313" key="15">
    <source>
        <dbReference type="Proteomes" id="UP000001317"/>
    </source>
</evidence>
<evidence type="ECO:0000256" key="1">
    <source>
        <dbReference type="ARBA" id="ARBA00004651"/>
    </source>
</evidence>
<evidence type="ECO:0000256" key="12">
    <source>
        <dbReference type="SAM" id="Phobius"/>
    </source>
</evidence>
<evidence type="ECO:0000256" key="2">
    <source>
        <dbReference type="ARBA" id="ARBA00008622"/>
    </source>
</evidence>
<keyword evidence="4" id="KW-1003">Cell membrane</keyword>
<dbReference type="PANTHER" id="PTHR30485">
    <property type="entry name" value="NI/FE-HYDROGENASE 1 B-TYPE CYTOCHROME SUBUNIT"/>
    <property type="match status" value="1"/>
</dbReference>
<keyword evidence="3" id="KW-0813">Transport</keyword>
<comment type="similarity">
    <text evidence="2">Belongs to the HupC/HyaC/HydC family.</text>
</comment>
<evidence type="ECO:0000259" key="13">
    <source>
        <dbReference type="Pfam" id="PF01292"/>
    </source>
</evidence>
<dbReference type="eggNOG" id="COG3658">
    <property type="taxonomic scope" value="Bacteria"/>
</dbReference>
<keyword evidence="11 12" id="KW-0472">Membrane</keyword>
<feature type="transmembrane region" description="Helical" evidence="12">
    <location>
        <begin position="201"/>
        <end position="220"/>
    </location>
</feature>
<dbReference type="AlphaFoldDB" id="B0TMK4"/>
<evidence type="ECO:0000256" key="4">
    <source>
        <dbReference type="ARBA" id="ARBA00022475"/>
    </source>
</evidence>
<evidence type="ECO:0000256" key="7">
    <source>
        <dbReference type="ARBA" id="ARBA00022723"/>
    </source>
</evidence>
<evidence type="ECO:0000256" key="11">
    <source>
        <dbReference type="ARBA" id="ARBA00023136"/>
    </source>
</evidence>
<keyword evidence="7" id="KW-0479">Metal-binding</keyword>
<dbReference type="GO" id="GO:0022904">
    <property type="term" value="P:respiratory electron transport chain"/>
    <property type="evidence" value="ECO:0007669"/>
    <property type="project" value="InterPro"/>
</dbReference>
<evidence type="ECO:0000256" key="8">
    <source>
        <dbReference type="ARBA" id="ARBA00022982"/>
    </source>
</evidence>
<dbReference type="OrthoDB" id="196472at2"/>
<feature type="transmembrane region" description="Helical" evidence="12">
    <location>
        <begin position="125"/>
        <end position="143"/>
    </location>
</feature>
<feature type="transmembrane region" description="Helical" evidence="12">
    <location>
        <begin position="66"/>
        <end position="89"/>
    </location>
</feature>
<evidence type="ECO:0000256" key="9">
    <source>
        <dbReference type="ARBA" id="ARBA00022989"/>
    </source>
</evidence>
<keyword evidence="8" id="KW-0249">Electron transport</keyword>
<evidence type="ECO:0000256" key="5">
    <source>
        <dbReference type="ARBA" id="ARBA00022617"/>
    </source>
</evidence>
<dbReference type="PRINTS" id="PR00161">
    <property type="entry name" value="NIHGNASECYTB"/>
</dbReference>
<dbReference type="InterPro" id="IPR011577">
    <property type="entry name" value="Cyt_b561_bac/Ni-Hgenase"/>
</dbReference>
<comment type="subcellular location">
    <subcellularLocation>
        <location evidence="1">Cell membrane</location>
        <topology evidence="1">Multi-pass membrane protein</topology>
    </subcellularLocation>
</comment>
<protein>
    <submittedName>
        <fullName evidence="14">Cytochrome B561</fullName>
    </submittedName>
</protein>
<dbReference type="Gene3D" id="1.20.950.20">
    <property type="entry name" value="Transmembrane di-heme cytochromes, Chain C"/>
    <property type="match status" value="1"/>
</dbReference>
<proteinExistence type="inferred from homology"/>
<dbReference type="PANTHER" id="PTHR30485:SF2">
    <property type="entry name" value="BLL0597 PROTEIN"/>
    <property type="match status" value="1"/>
</dbReference>